<dbReference type="PIRSF" id="PIRSF000887">
    <property type="entry name" value="Pesterase_MJ0037"/>
    <property type="match status" value="1"/>
</dbReference>
<reference evidence="2" key="1">
    <citation type="submission" date="2016-09" db="EMBL/GenBank/DDBJ databases">
        <authorList>
            <person name="Varghese N."/>
            <person name="Submissions S."/>
        </authorList>
    </citation>
    <scope>NUCLEOTIDE SEQUENCE [LARGE SCALE GENOMIC DNA]</scope>
    <source>
        <strain evidence="2">JS23</strain>
    </source>
</reference>
<protein>
    <submittedName>
        <fullName evidence="1">Metallophosphoesterase, DNA ligase-associated</fullName>
    </submittedName>
</protein>
<dbReference type="EMBL" id="FNLO01000007">
    <property type="protein sequence ID" value="SDV49103.1"/>
    <property type="molecule type" value="Genomic_DNA"/>
</dbReference>
<gene>
    <name evidence="1" type="ORF">SAMN05216551_10772</name>
</gene>
<accession>A0A1H2PRK8</accession>
<dbReference type="STRING" id="1770053.SAMN05216551_10772"/>
<keyword evidence="2" id="KW-1185">Reference proteome</keyword>
<dbReference type="AlphaFoldDB" id="A0A1H2PRK8"/>
<dbReference type="SUPFAM" id="SSF56300">
    <property type="entry name" value="Metallo-dependent phosphatases"/>
    <property type="match status" value="1"/>
</dbReference>
<evidence type="ECO:0000313" key="1">
    <source>
        <dbReference type="EMBL" id="SDV49103.1"/>
    </source>
</evidence>
<dbReference type="RefSeq" id="WP_091908771.1">
    <property type="nucleotide sequence ID" value="NZ_FNLO01000007.1"/>
</dbReference>
<dbReference type="InterPro" id="IPR024173">
    <property type="entry name" value="Pesterase_MJ0037-like"/>
</dbReference>
<dbReference type="GO" id="GO:0016874">
    <property type="term" value="F:ligase activity"/>
    <property type="evidence" value="ECO:0007669"/>
    <property type="project" value="UniProtKB-KW"/>
</dbReference>
<dbReference type="OrthoDB" id="9795838at2"/>
<sequence>MHDLPITVAAQTLVLCAERALFDPARATLYIADAHFGKAATFRARGLPVPHGTTGATLARLDALIARHRPTHLAFLGDLLHAVEAQAANAQLRVWRARHPDLALTLIVGNHDRHAGMPDPSLGFALCEEPHRFGPFALCHHPQAVPDAYALAGHLHPSFVIRGRGDRARLPCFRFGATSAVLPAFGAFTGGLDGAAEDDAIYVCADDRVIAVPRHTATSRTLRRLG</sequence>
<dbReference type="InterPro" id="IPR026336">
    <property type="entry name" value="PdeM-like"/>
</dbReference>
<keyword evidence="1" id="KW-0436">Ligase</keyword>
<dbReference type="InterPro" id="IPR029052">
    <property type="entry name" value="Metallo-depent_PP-like"/>
</dbReference>
<dbReference type="Gene3D" id="3.60.21.10">
    <property type="match status" value="1"/>
</dbReference>
<evidence type="ECO:0000313" key="2">
    <source>
        <dbReference type="Proteomes" id="UP000243719"/>
    </source>
</evidence>
<dbReference type="PANTHER" id="PTHR39323:SF1">
    <property type="entry name" value="BLR1149 PROTEIN"/>
    <property type="match status" value="1"/>
</dbReference>
<proteinExistence type="predicted"/>
<organism evidence="1 2">
    <name type="scientific">Chitinasiproducens palmae</name>
    <dbReference type="NCBI Taxonomy" id="1770053"/>
    <lineage>
        <taxon>Bacteria</taxon>
        <taxon>Pseudomonadati</taxon>
        <taxon>Pseudomonadota</taxon>
        <taxon>Betaproteobacteria</taxon>
        <taxon>Burkholderiales</taxon>
        <taxon>Burkholderiaceae</taxon>
        <taxon>Chitinasiproducens</taxon>
    </lineage>
</organism>
<dbReference type="Proteomes" id="UP000243719">
    <property type="component" value="Unassembled WGS sequence"/>
</dbReference>
<dbReference type="PANTHER" id="PTHR39323">
    <property type="entry name" value="BLR1149 PROTEIN"/>
    <property type="match status" value="1"/>
</dbReference>
<name>A0A1H2PRK8_9BURK</name>
<dbReference type="NCBIfam" id="TIGR04123">
    <property type="entry name" value="P_estr_lig_assc"/>
    <property type="match status" value="1"/>
</dbReference>